<keyword evidence="4 6" id="KW-0472">Membrane</keyword>
<keyword evidence="3 6" id="KW-1133">Transmembrane helix</keyword>
<feature type="chain" id="PRO_5004824036" description="Mid2 domain-containing protein" evidence="7">
    <location>
        <begin position="22"/>
        <end position="274"/>
    </location>
</feature>
<evidence type="ECO:0000313" key="8">
    <source>
        <dbReference type="EMBL" id="ETN43151.1"/>
    </source>
</evidence>
<dbReference type="GO" id="GO:0071944">
    <property type="term" value="C:cell periphery"/>
    <property type="evidence" value="ECO:0007669"/>
    <property type="project" value="UniProtKB-ARBA"/>
</dbReference>
<dbReference type="GO" id="GO:0016020">
    <property type="term" value="C:membrane"/>
    <property type="evidence" value="ECO:0007669"/>
    <property type="project" value="UniProtKB-SubCell"/>
</dbReference>
<evidence type="ECO:0000256" key="4">
    <source>
        <dbReference type="ARBA" id="ARBA00023136"/>
    </source>
</evidence>
<dbReference type="eggNOG" id="ENOG502S2Z9">
    <property type="taxonomic scope" value="Eukaryota"/>
</dbReference>
<protein>
    <recommendedName>
        <fullName evidence="10">Mid2 domain-containing protein</fullName>
    </recommendedName>
</protein>
<evidence type="ECO:0000256" key="5">
    <source>
        <dbReference type="SAM" id="MobiDB-lite"/>
    </source>
</evidence>
<reference evidence="8 9" key="1">
    <citation type="submission" date="2013-03" db="EMBL/GenBank/DDBJ databases">
        <title>The Genome Sequence of Phialophora europaea CBS 101466.</title>
        <authorList>
            <consortium name="The Broad Institute Genomics Platform"/>
            <person name="Cuomo C."/>
            <person name="de Hoog S."/>
            <person name="Gorbushina A."/>
            <person name="Walker B."/>
            <person name="Young S.K."/>
            <person name="Zeng Q."/>
            <person name="Gargeya S."/>
            <person name="Fitzgerald M."/>
            <person name="Haas B."/>
            <person name="Abouelleil A."/>
            <person name="Allen A.W."/>
            <person name="Alvarado L."/>
            <person name="Arachchi H.M."/>
            <person name="Berlin A.M."/>
            <person name="Chapman S.B."/>
            <person name="Gainer-Dewar J."/>
            <person name="Goldberg J."/>
            <person name="Griggs A."/>
            <person name="Gujja S."/>
            <person name="Hansen M."/>
            <person name="Howarth C."/>
            <person name="Imamovic A."/>
            <person name="Ireland A."/>
            <person name="Larimer J."/>
            <person name="McCowan C."/>
            <person name="Murphy C."/>
            <person name="Pearson M."/>
            <person name="Poon T.W."/>
            <person name="Priest M."/>
            <person name="Roberts A."/>
            <person name="Saif S."/>
            <person name="Shea T."/>
            <person name="Sisk P."/>
            <person name="Sykes S."/>
            <person name="Wortman J."/>
            <person name="Nusbaum C."/>
            <person name="Birren B."/>
        </authorList>
    </citation>
    <scope>NUCLEOTIDE SEQUENCE [LARGE SCALE GENOMIC DNA]</scope>
    <source>
        <strain evidence="8 9">CBS 101466</strain>
    </source>
</reference>
<gene>
    <name evidence="8" type="ORF">HMPREF1541_02309</name>
</gene>
<organism evidence="8 9">
    <name type="scientific">Cyphellophora europaea (strain CBS 101466)</name>
    <name type="common">Phialophora europaea</name>
    <dbReference type="NCBI Taxonomy" id="1220924"/>
    <lineage>
        <taxon>Eukaryota</taxon>
        <taxon>Fungi</taxon>
        <taxon>Dikarya</taxon>
        <taxon>Ascomycota</taxon>
        <taxon>Pezizomycotina</taxon>
        <taxon>Eurotiomycetes</taxon>
        <taxon>Chaetothyriomycetidae</taxon>
        <taxon>Chaetothyriales</taxon>
        <taxon>Cyphellophoraceae</taxon>
        <taxon>Cyphellophora</taxon>
    </lineage>
</organism>
<evidence type="ECO:0000256" key="2">
    <source>
        <dbReference type="ARBA" id="ARBA00022692"/>
    </source>
</evidence>
<dbReference type="HOGENOM" id="CLU_078561_0_0_1"/>
<evidence type="ECO:0000256" key="3">
    <source>
        <dbReference type="ARBA" id="ARBA00022989"/>
    </source>
</evidence>
<evidence type="ECO:0000256" key="6">
    <source>
        <dbReference type="SAM" id="Phobius"/>
    </source>
</evidence>
<feature type="signal peptide" evidence="7">
    <location>
        <begin position="1"/>
        <end position="21"/>
    </location>
</feature>
<keyword evidence="2 6" id="KW-0812">Transmembrane</keyword>
<name>W2S358_CYPE1</name>
<dbReference type="GeneID" id="19969648"/>
<dbReference type="VEuPathDB" id="FungiDB:HMPREF1541_02309"/>
<dbReference type="EMBL" id="KB822718">
    <property type="protein sequence ID" value="ETN43151.1"/>
    <property type="molecule type" value="Genomic_DNA"/>
</dbReference>
<dbReference type="PANTHER" id="PTHR15549">
    <property type="entry name" value="PAIRED IMMUNOGLOBULIN-LIKE TYPE 2 RECEPTOR"/>
    <property type="match status" value="1"/>
</dbReference>
<feature type="transmembrane region" description="Helical" evidence="6">
    <location>
        <begin position="182"/>
        <end position="207"/>
    </location>
</feature>
<dbReference type="InParanoid" id="W2S358"/>
<dbReference type="Proteomes" id="UP000030752">
    <property type="component" value="Unassembled WGS sequence"/>
</dbReference>
<dbReference type="InterPro" id="IPR051694">
    <property type="entry name" value="Immunoregulatory_rcpt-like"/>
</dbReference>
<proteinExistence type="predicted"/>
<keyword evidence="9" id="KW-1185">Reference proteome</keyword>
<dbReference type="OrthoDB" id="3689214at2759"/>
<feature type="region of interest" description="Disordered" evidence="5">
    <location>
        <begin position="137"/>
        <end position="180"/>
    </location>
</feature>
<evidence type="ECO:0008006" key="10">
    <source>
        <dbReference type="Google" id="ProtNLM"/>
    </source>
</evidence>
<sequence>MAVRHNLTITFVFSLLSVVLGQESAWLTPDGSQPNYTTAFSNADLVTVSWNAMTGGPSDLWISAVDSNYATRLGSNIDITRAGTYPWTITVGDEEIDIDDRFLLAFIPTGTSYKKEASTQYDTSPAFILVKQGEPLPSNTSATSTSSTPSSTSSPTSDSTSESSAIPTEDSSDPSDDSSSSLSGGLIAAIAIGVLLAVVLILGLLLWGLKLRRKVKAANNIRSSGIIPVSGVIPVRPGGGNEKRISGVHETNGDQVQPVELPARRKTVYHEMSG</sequence>
<keyword evidence="7" id="KW-0732">Signal</keyword>
<comment type="subcellular location">
    <subcellularLocation>
        <location evidence="1">Membrane</location>
        <topology evidence="1">Single-pass membrane protein</topology>
    </subcellularLocation>
</comment>
<dbReference type="AlphaFoldDB" id="W2S358"/>
<evidence type="ECO:0000256" key="7">
    <source>
        <dbReference type="SAM" id="SignalP"/>
    </source>
</evidence>
<feature type="compositionally biased region" description="Low complexity" evidence="5">
    <location>
        <begin position="137"/>
        <end position="164"/>
    </location>
</feature>
<dbReference type="RefSeq" id="XP_008714887.1">
    <property type="nucleotide sequence ID" value="XM_008716665.1"/>
</dbReference>
<evidence type="ECO:0000256" key="1">
    <source>
        <dbReference type="ARBA" id="ARBA00004167"/>
    </source>
</evidence>
<evidence type="ECO:0000313" key="9">
    <source>
        <dbReference type="Proteomes" id="UP000030752"/>
    </source>
</evidence>
<dbReference type="STRING" id="1220924.W2S358"/>
<accession>W2S358</accession>